<dbReference type="EMBL" id="JALP01000373">
    <property type="protein sequence ID" value="THG88549.1"/>
    <property type="molecule type" value="Genomic_DNA"/>
</dbReference>
<name>A0A094YY43_ALKAL</name>
<dbReference type="EMBL" id="ALPT02000010">
    <property type="protein sequence ID" value="KGA98457.1"/>
    <property type="molecule type" value="Genomic_DNA"/>
</dbReference>
<dbReference type="InterPro" id="IPR020534">
    <property type="entry name" value="Uncharacterised_YqxA"/>
</dbReference>
<evidence type="ECO:0000313" key="4">
    <source>
        <dbReference type="Proteomes" id="UP000297014"/>
    </source>
</evidence>
<evidence type="ECO:0000313" key="1">
    <source>
        <dbReference type="EMBL" id="KGA98457.1"/>
    </source>
</evidence>
<sequence length="124" mass="13684">MKKMFGFGLAFLFVLLFGVLAGVQYMNEQAGRSIPVPLNISTETNVSKESTTQTPSTVVTESRQTVNATNDLIEKKERAKEVGNFNFFSDLGGYLSSSFHKMCRSTLEAVMGFVHHMFTGETDG</sequence>
<dbReference type="Pfam" id="PF12438">
    <property type="entry name" value="DUF3679"/>
    <property type="match status" value="1"/>
</dbReference>
<dbReference type="RefSeq" id="WP_003323295.1">
    <property type="nucleotide sequence ID" value="NZ_ALPT02000010.1"/>
</dbReference>
<evidence type="ECO:0008006" key="5">
    <source>
        <dbReference type="Google" id="ProtNLM"/>
    </source>
</evidence>
<dbReference type="OrthoDB" id="2943599at2"/>
<reference evidence="1 3" key="1">
    <citation type="journal article" date="2014" name="Genome Announc.">
        <title>Draft Genome Sequence of Bacillus alcalophilus AV1934, a Classic Alkaliphile Isolated from Human Feces in 1934.</title>
        <authorList>
            <person name="Attie O."/>
            <person name="Jayaprakash A."/>
            <person name="Shah H."/>
            <person name="Paulsen I.T."/>
            <person name="Morino M."/>
            <person name="Takahashi Y."/>
            <person name="Narumi I."/>
            <person name="Sachidanandam R."/>
            <person name="Satoh K."/>
            <person name="Ito M."/>
            <person name="Krulwich T.A."/>
        </authorList>
    </citation>
    <scope>NUCLEOTIDE SEQUENCE [LARGE SCALE GENOMIC DNA]</scope>
    <source>
        <strain evidence="1 3">AV1934</strain>
    </source>
</reference>
<protein>
    <recommendedName>
        <fullName evidence="5">DUF3679 domain-containing protein</fullName>
    </recommendedName>
</protein>
<dbReference type="eggNOG" id="ENOG5032HMH">
    <property type="taxonomic scope" value="Bacteria"/>
</dbReference>
<accession>A0A094YY43</accession>
<comment type="caution">
    <text evidence="1">The sequence shown here is derived from an EMBL/GenBank/DDBJ whole genome shotgun (WGS) entry which is preliminary data.</text>
</comment>
<gene>
    <name evidence="2" type="ORF">AJ85_02745</name>
    <name evidence="1" type="ORF">BALCAV_0204315</name>
</gene>
<dbReference type="AlphaFoldDB" id="A0A094YY43"/>
<dbReference type="Proteomes" id="UP000002754">
    <property type="component" value="Unassembled WGS sequence"/>
</dbReference>
<evidence type="ECO:0000313" key="3">
    <source>
        <dbReference type="Proteomes" id="UP000002754"/>
    </source>
</evidence>
<organism evidence="1 3">
    <name type="scientific">Alkalihalobacillus alcalophilus ATCC 27647 = CGMCC 1.3604</name>
    <dbReference type="NCBI Taxonomy" id="1218173"/>
    <lineage>
        <taxon>Bacteria</taxon>
        <taxon>Bacillati</taxon>
        <taxon>Bacillota</taxon>
        <taxon>Bacilli</taxon>
        <taxon>Bacillales</taxon>
        <taxon>Bacillaceae</taxon>
        <taxon>Alkalihalobacillus</taxon>
    </lineage>
</organism>
<dbReference type="Proteomes" id="UP000297014">
    <property type="component" value="Unassembled WGS sequence"/>
</dbReference>
<reference evidence="2 4" key="2">
    <citation type="submission" date="2014-01" db="EMBL/GenBank/DDBJ databases">
        <title>Draft genome sequencing of Bacillus alcalophilus CGMCC 1.3604.</title>
        <authorList>
            <person name="Yang J."/>
            <person name="Diao L."/>
            <person name="Yang S."/>
        </authorList>
    </citation>
    <scope>NUCLEOTIDE SEQUENCE [LARGE SCALE GENOMIC DNA]</scope>
    <source>
        <strain evidence="2 4">CGMCC 1.3604</strain>
    </source>
</reference>
<evidence type="ECO:0000313" key="2">
    <source>
        <dbReference type="EMBL" id="THG88549.1"/>
    </source>
</evidence>
<proteinExistence type="predicted"/>
<keyword evidence="3" id="KW-1185">Reference proteome</keyword>
<dbReference type="STRING" id="1218173.BALCAV_0204315"/>